<dbReference type="EMBL" id="RCNT01000011">
    <property type="protein sequence ID" value="RMA40779.1"/>
    <property type="molecule type" value="Genomic_DNA"/>
</dbReference>
<feature type="transmembrane region" description="Helical" evidence="8">
    <location>
        <begin position="82"/>
        <end position="101"/>
    </location>
</feature>
<feature type="transmembrane region" description="Helical" evidence="8">
    <location>
        <begin position="107"/>
        <end position="126"/>
    </location>
</feature>
<dbReference type="OrthoDB" id="9800873at2"/>
<dbReference type="PANTHER" id="PTHR30269">
    <property type="entry name" value="TRANSMEMBRANE PROTEIN YFCA"/>
    <property type="match status" value="1"/>
</dbReference>
<dbReference type="InterPro" id="IPR052017">
    <property type="entry name" value="TSUP"/>
</dbReference>
<feature type="transmembrane region" description="Helical" evidence="8">
    <location>
        <begin position="207"/>
        <end position="225"/>
    </location>
</feature>
<sequence length="256" mass="27533">MEDTLNLMPLWAFFAALAVTFLAGFVKGAVGFALPLIMISGLSLFLEPQLAIAGILLPVVLSNFLQAGRFGLAQIRAVVIEYWRYILIVCVMILFVSQFVTVIPAQVFYLILGVPVVILSLIQLFGVRFHVPPARRRIAEWGIGAFAGGLGGLTGTWGPPTVLYLIALETPKAKQMLVQGVVYGLGSVSLLIGHLQSGVLNTVTAPFSAALLIPAFLGMQVGFWLSDRLDAEVFRKITLIVLVVAGANLVRRGLMG</sequence>
<evidence type="ECO:0000256" key="8">
    <source>
        <dbReference type="RuleBase" id="RU363041"/>
    </source>
</evidence>
<dbReference type="Proteomes" id="UP000281343">
    <property type="component" value="Unassembled WGS sequence"/>
</dbReference>
<evidence type="ECO:0000313" key="10">
    <source>
        <dbReference type="Proteomes" id="UP000281343"/>
    </source>
</evidence>
<dbReference type="AlphaFoldDB" id="A0A3L9XW78"/>
<feature type="transmembrane region" description="Helical" evidence="8">
    <location>
        <begin position="138"/>
        <end position="157"/>
    </location>
</feature>
<feature type="transmembrane region" description="Helical" evidence="8">
    <location>
        <begin position="177"/>
        <end position="195"/>
    </location>
</feature>
<feature type="transmembrane region" description="Helical" evidence="8">
    <location>
        <begin position="237"/>
        <end position="254"/>
    </location>
</feature>
<evidence type="ECO:0000256" key="7">
    <source>
        <dbReference type="ARBA" id="ARBA00023136"/>
    </source>
</evidence>
<keyword evidence="7 8" id="KW-0472">Membrane</keyword>
<dbReference type="PANTHER" id="PTHR30269:SF32">
    <property type="entry name" value="MEMBRANE TRANSPORTER PROTEIN-RELATED"/>
    <property type="match status" value="1"/>
</dbReference>
<comment type="subcellular location">
    <subcellularLocation>
        <location evidence="1 8">Cell membrane</location>
        <topology evidence="1 8">Multi-pass membrane protein</topology>
    </subcellularLocation>
</comment>
<dbReference type="GO" id="GO:0005886">
    <property type="term" value="C:plasma membrane"/>
    <property type="evidence" value="ECO:0007669"/>
    <property type="project" value="UniProtKB-SubCell"/>
</dbReference>
<keyword evidence="5 8" id="KW-0812">Transmembrane</keyword>
<dbReference type="RefSeq" id="WP_121899466.1">
    <property type="nucleotide sequence ID" value="NZ_RCNT01000011.1"/>
</dbReference>
<dbReference type="Pfam" id="PF01925">
    <property type="entry name" value="TauE"/>
    <property type="match status" value="1"/>
</dbReference>
<gene>
    <name evidence="9" type="ORF">D9R08_17730</name>
</gene>
<feature type="transmembrane region" description="Helical" evidence="8">
    <location>
        <begin position="7"/>
        <end position="26"/>
    </location>
</feature>
<evidence type="ECO:0000256" key="5">
    <source>
        <dbReference type="ARBA" id="ARBA00022692"/>
    </source>
</evidence>
<keyword evidence="6 8" id="KW-1133">Transmembrane helix</keyword>
<evidence type="ECO:0000256" key="3">
    <source>
        <dbReference type="ARBA" id="ARBA00022448"/>
    </source>
</evidence>
<proteinExistence type="inferred from homology"/>
<evidence type="ECO:0000313" key="9">
    <source>
        <dbReference type="EMBL" id="RMA40779.1"/>
    </source>
</evidence>
<dbReference type="InterPro" id="IPR002781">
    <property type="entry name" value="TM_pro_TauE-like"/>
</dbReference>
<keyword evidence="4 8" id="KW-1003">Cell membrane</keyword>
<reference evidence="9 10" key="1">
    <citation type="submission" date="2018-10" db="EMBL/GenBank/DDBJ databases">
        <authorList>
            <person name="Jung H.S."/>
            <person name="Jeon C.O."/>
        </authorList>
    </citation>
    <scope>NUCLEOTIDE SEQUENCE [LARGE SCALE GENOMIC DNA]</scope>
    <source>
        <strain evidence="9 10">MA-7-27</strain>
    </source>
</reference>
<evidence type="ECO:0000256" key="1">
    <source>
        <dbReference type="ARBA" id="ARBA00004651"/>
    </source>
</evidence>
<evidence type="ECO:0000256" key="6">
    <source>
        <dbReference type="ARBA" id="ARBA00022989"/>
    </source>
</evidence>
<accession>A0A3L9XW78</accession>
<evidence type="ECO:0000256" key="4">
    <source>
        <dbReference type="ARBA" id="ARBA00022475"/>
    </source>
</evidence>
<comment type="caution">
    <text evidence="9">The sequence shown here is derived from an EMBL/GenBank/DDBJ whole genome shotgun (WGS) entry which is preliminary data.</text>
</comment>
<protein>
    <recommendedName>
        <fullName evidence="8">Probable membrane transporter protein</fullName>
    </recommendedName>
</protein>
<keyword evidence="10" id="KW-1185">Reference proteome</keyword>
<evidence type="ECO:0000256" key="2">
    <source>
        <dbReference type="ARBA" id="ARBA00009142"/>
    </source>
</evidence>
<comment type="similarity">
    <text evidence="2 8">Belongs to the 4-toluene sulfonate uptake permease (TSUP) (TC 2.A.102) family.</text>
</comment>
<keyword evidence="3" id="KW-0813">Transport</keyword>
<name>A0A3L9XW78_9RHOB</name>
<feature type="transmembrane region" description="Helical" evidence="8">
    <location>
        <begin position="32"/>
        <end position="61"/>
    </location>
</feature>
<organism evidence="9 10">
    <name type="scientific">Rhodophyticola porphyridii</name>
    <dbReference type="NCBI Taxonomy" id="1852017"/>
    <lineage>
        <taxon>Bacteria</taxon>
        <taxon>Pseudomonadati</taxon>
        <taxon>Pseudomonadota</taxon>
        <taxon>Alphaproteobacteria</taxon>
        <taxon>Rhodobacterales</taxon>
        <taxon>Roseobacteraceae</taxon>
        <taxon>Rhodophyticola</taxon>
    </lineage>
</organism>